<feature type="disulfide bond" evidence="7">
    <location>
        <begin position="181"/>
        <end position="199"/>
    </location>
</feature>
<evidence type="ECO:0000256" key="1">
    <source>
        <dbReference type="ARBA" id="ARBA00004167"/>
    </source>
</evidence>
<dbReference type="SUPFAM" id="SSF57424">
    <property type="entry name" value="LDL receptor-like module"/>
    <property type="match status" value="1"/>
</dbReference>
<dbReference type="PANTHER" id="PTHR24270:SF63">
    <property type="entry name" value="TERRIBLY REDUCED OPTIC LOBES, ISOFORM B"/>
    <property type="match status" value="1"/>
</dbReference>
<name>A0A814YQA7_9BILA</name>
<dbReference type="EMBL" id="CAJNOK010007792">
    <property type="protein sequence ID" value="CAF1044747.1"/>
    <property type="molecule type" value="Genomic_DNA"/>
</dbReference>
<evidence type="ECO:0000313" key="13">
    <source>
        <dbReference type="Proteomes" id="UP000663829"/>
    </source>
</evidence>
<dbReference type="Proteomes" id="UP000682733">
    <property type="component" value="Unassembled WGS sequence"/>
</dbReference>
<dbReference type="GO" id="GO:0005886">
    <property type="term" value="C:plasma membrane"/>
    <property type="evidence" value="ECO:0007669"/>
    <property type="project" value="TreeGrafter"/>
</dbReference>
<feature type="chain" id="PRO_5036411170" evidence="8">
    <location>
        <begin position="19"/>
        <end position="518"/>
    </location>
</feature>
<keyword evidence="2" id="KW-0812">Transmembrane</keyword>
<reference evidence="10" key="1">
    <citation type="submission" date="2021-02" db="EMBL/GenBank/DDBJ databases">
        <authorList>
            <person name="Nowell W R."/>
        </authorList>
    </citation>
    <scope>NUCLEOTIDE SEQUENCE</scope>
</reference>
<dbReference type="AlphaFoldDB" id="A0A814YQA7"/>
<keyword evidence="3" id="KW-0677">Repeat</keyword>
<comment type="caution">
    <text evidence="7">Lacks conserved residue(s) required for the propagation of feature annotation.</text>
</comment>
<comment type="subcellular location">
    <subcellularLocation>
        <location evidence="1">Membrane</location>
        <topology evidence="1">Single-pass membrane protein</topology>
    </subcellularLocation>
</comment>
<dbReference type="Gene3D" id="4.10.400.10">
    <property type="entry name" value="Low-density Lipoprotein Receptor"/>
    <property type="match status" value="1"/>
</dbReference>
<dbReference type="InterPro" id="IPR002172">
    <property type="entry name" value="LDrepeatLR_classA_rpt"/>
</dbReference>
<evidence type="ECO:0000256" key="7">
    <source>
        <dbReference type="PROSITE-ProRule" id="PRU00124"/>
    </source>
</evidence>
<dbReference type="EMBL" id="CAJNOQ010009701">
    <property type="protein sequence ID" value="CAF1231893.1"/>
    <property type="molecule type" value="Genomic_DNA"/>
</dbReference>
<keyword evidence="5" id="KW-0472">Membrane</keyword>
<evidence type="ECO:0000256" key="6">
    <source>
        <dbReference type="ARBA" id="ARBA00023157"/>
    </source>
</evidence>
<feature type="signal peptide" evidence="8">
    <location>
        <begin position="1"/>
        <end position="18"/>
    </location>
</feature>
<dbReference type="EMBL" id="CAJOBC010009706">
    <property type="protein sequence ID" value="CAF3994529.1"/>
    <property type="molecule type" value="Genomic_DNA"/>
</dbReference>
<dbReference type="PROSITE" id="PS50068">
    <property type="entry name" value="LDLRA_2"/>
    <property type="match status" value="1"/>
</dbReference>
<dbReference type="Proteomes" id="UP000681722">
    <property type="component" value="Unassembled WGS sequence"/>
</dbReference>
<evidence type="ECO:0000256" key="2">
    <source>
        <dbReference type="ARBA" id="ARBA00022692"/>
    </source>
</evidence>
<dbReference type="Proteomes" id="UP000677228">
    <property type="component" value="Unassembled WGS sequence"/>
</dbReference>
<gene>
    <name evidence="10" type="ORF">GPM918_LOCUS25216</name>
    <name evidence="9" type="ORF">OVA965_LOCUS16666</name>
    <name evidence="12" type="ORF">SRO942_LOCUS25222</name>
    <name evidence="11" type="ORF">TMI583_LOCUS16675</name>
</gene>
<dbReference type="PANTHER" id="PTHR24270">
    <property type="entry name" value="LOW-DENSITY LIPOPROTEIN RECEPTOR-RELATED"/>
    <property type="match status" value="1"/>
</dbReference>
<evidence type="ECO:0000313" key="11">
    <source>
        <dbReference type="EMBL" id="CAF3812811.1"/>
    </source>
</evidence>
<dbReference type="CDD" id="cd00112">
    <property type="entry name" value="LDLa"/>
    <property type="match status" value="1"/>
</dbReference>
<keyword evidence="4" id="KW-1133">Transmembrane helix</keyword>
<dbReference type="Pfam" id="PF00057">
    <property type="entry name" value="Ldl_recept_a"/>
    <property type="match status" value="1"/>
</dbReference>
<evidence type="ECO:0000313" key="9">
    <source>
        <dbReference type="EMBL" id="CAF1044747.1"/>
    </source>
</evidence>
<dbReference type="SMART" id="SM00192">
    <property type="entry name" value="LDLa"/>
    <property type="match status" value="2"/>
</dbReference>
<protein>
    <submittedName>
        <fullName evidence="10">Uncharacterized protein</fullName>
    </submittedName>
</protein>
<organism evidence="10 13">
    <name type="scientific">Didymodactylos carnosus</name>
    <dbReference type="NCBI Taxonomy" id="1234261"/>
    <lineage>
        <taxon>Eukaryota</taxon>
        <taxon>Metazoa</taxon>
        <taxon>Spiralia</taxon>
        <taxon>Gnathifera</taxon>
        <taxon>Rotifera</taxon>
        <taxon>Eurotatoria</taxon>
        <taxon>Bdelloidea</taxon>
        <taxon>Philodinida</taxon>
        <taxon>Philodinidae</taxon>
        <taxon>Didymodactylos</taxon>
    </lineage>
</organism>
<dbReference type="Proteomes" id="UP000663829">
    <property type="component" value="Unassembled WGS sequence"/>
</dbReference>
<dbReference type="PRINTS" id="PR00261">
    <property type="entry name" value="LDLRECEPTOR"/>
</dbReference>
<keyword evidence="13" id="KW-1185">Reference proteome</keyword>
<dbReference type="EMBL" id="CAJOBA010007803">
    <property type="protein sequence ID" value="CAF3812811.1"/>
    <property type="molecule type" value="Genomic_DNA"/>
</dbReference>
<dbReference type="InterPro" id="IPR050685">
    <property type="entry name" value="LDLR"/>
</dbReference>
<feature type="disulfide bond" evidence="7">
    <location>
        <begin position="174"/>
        <end position="186"/>
    </location>
</feature>
<accession>A0A814YQA7</accession>
<sequence length="518" mass="59896">MMLWLGSIISMLMKKVLLTNFKNVAVGENECYKGNRIPFEELLDRNVSTSDLHRWSIPLDIADAYGAYSEGKDLIDVSQRFICNCSTTTTFGRFCEYEWSDTSETIVEETIQSIADAKNSTYPADRLLSCYTLIETDTNTNNLCLDYRDVCDGESDLLNGQDETYCHLVEMNECESDEFRCRNDMCIDRQYLFDAEADCLDLTDEQRPLAKDKYKDYVTCYERASIDCDDHWCGREELSCGDGQCLLWNTRFWYHPDGGCHNGFSFTYNCPISEPVPNSDRKNLFVITGNNGRCTMNITDVIEDDNSKCMRAVLCSVTLHPSCEYLQLLYSTHEDALVRVQKECQNQKITYAFGIQFFSPFVQAYYTLEQYNISYQITFWILMKLKQPALFCFVGTKRCENDIEVTHNGSVCLSYDDVYEKNYPYPPFEYLFCLNAGMKPLASMCNKYPKHFFRYPKTGECISKYRLFDGFSDSLYGTDEQNYTAIVHVLMPKHAKDRYLCGNVSLVTSTVMRYFLGK</sequence>
<comment type="caution">
    <text evidence="10">The sequence shown here is derived from an EMBL/GenBank/DDBJ whole genome shotgun (WGS) entry which is preliminary data.</text>
</comment>
<evidence type="ECO:0000256" key="3">
    <source>
        <dbReference type="ARBA" id="ARBA00022737"/>
    </source>
</evidence>
<evidence type="ECO:0000256" key="4">
    <source>
        <dbReference type="ARBA" id="ARBA00022989"/>
    </source>
</evidence>
<proteinExistence type="predicted"/>
<evidence type="ECO:0000313" key="12">
    <source>
        <dbReference type="EMBL" id="CAF3994529.1"/>
    </source>
</evidence>
<dbReference type="OrthoDB" id="9988974at2759"/>
<evidence type="ECO:0000313" key="10">
    <source>
        <dbReference type="EMBL" id="CAF1231893.1"/>
    </source>
</evidence>
<dbReference type="GO" id="GO:0016192">
    <property type="term" value="P:vesicle-mediated transport"/>
    <property type="evidence" value="ECO:0007669"/>
    <property type="project" value="UniProtKB-ARBA"/>
</dbReference>
<keyword evidence="8" id="KW-0732">Signal</keyword>
<evidence type="ECO:0000256" key="5">
    <source>
        <dbReference type="ARBA" id="ARBA00023136"/>
    </source>
</evidence>
<keyword evidence="6 7" id="KW-1015">Disulfide bond</keyword>
<dbReference type="InterPro" id="IPR036055">
    <property type="entry name" value="LDL_receptor-like_sf"/>
</dbReference>
<evidence type="ECO:0000256" key="8">
    <source>
        <dbReference type="SAM" id="SignalP"/>
    </source>
</evidence>